<gene>
    <name evidence="3" type="ORF">ACFQ2N_05130</name>
</gene>
<sequence>MSADRAAAATGWRSPRKLFHAASYLQYPFMAVACFYVVRPYFTGFASILADFNLALLHAGIAIGFSSLQDPTTTQNEISRKVWEDPGKGSWGIGIIAAIVVLALGGGLAGMYLADGSAWSQLAMGLVGLGLGMFGLLKTAIEMFEHHRLDRNPSRIDGVAHPSRAAGAAQPGEKA</sequence>
<keyword evidence="2" id="KW-0472">Membrane</keyword>
<comment type="caution">
    <text evidence="3">The sequence shown here is derived from an EMBL/GenBank/DDBJ whole genome shotgun (WGS) entry which is preliminary data.</text>
</comment>
<feature type="transmembrane region" description="Helical" evidence="2">
    <location>
        <begin position="119"/>
        <end position="141"/>
    </location>
</feature>
<evidence type="ECO:0000256" key="1">
    <source>
        <dbReference type="SAM" id="MobiDB-lite"/>
    </source>
</evidence>
<reference evidence="4" key="1">
    <citation type="journal article" date="2019" name="Int. J. Syst. Evol. Microbiol.">
        <title>The Global Catalogue of Microorganisms (GCM) 10K type strain sequencing project: providing services to taxonomists for standard genome sequencing and annotation.</title>
        <authorList>
            <consortium name="The Broad Institute Genomics Platform"/>
            <consortium name="The Broad Institute Genome Sequencing Center for Infectious Disease"/>
            <person name="Wu L."/>
            <person name="Ma J."/>
        </authorList>
    </citation>
    <scope>NUCLEOTIDE SEQUENCE [LARGE SCALE GENOMIC DNA]</scope>
    <source>
        <strain evidence="4">CCUG 55854</strain>
    </source>
</reference>
<feature type="region of interest" description="Disordered" evidence="1">
    <location>
        <begin position="154"/>
        <end position="175"/>
    </location>
</feature>
<evidence type="ECO:0000313" key="3">
    <source>
        <dbReference type="EMBL" id="MFD1041734.1"/>
    </source>
</evidence>
<feature type="transmembrane region" description="Helical" evidence="2">
    <location>
        <begin position="44"/>
        <end position="68"/>
    </location>
</feature>
<keyword evidence="2" id="KW-0812">Transmembrane</keyword>
<organism evidence="3 4">
    <name type="scientific">Pseudoxanthomonas kaohsiungensis</name>
    <dbReference type="NCBI Taxonomy" id="283923"/>
    <lineage>
        <taxon>Bacteria</taxon>
        <taxon>Pseudomonadati</taxon>
        <taxon>Pseudomonadota</taxon>
        <taxon>Gammaproteobacteria</taxon>
        <taxon>Lysobacterales</taxon>
        <taxon>Lysobacteraceae</taxon>
        <taxon>Pseudoxanthomonas</taxon>
    </lineage>
</organism>
<dbReference type="RefSeq" id="WP_202935609.1">
    <property type="nucleotide sequence ID" value="NZ_JAYRDL010000023.1"/>
</dbReference>
<feature type="transmembrane region" description="Helical" evidence="2">
    <location>
        <begin position="89"/>
        <end position="113"/>
    </location>
</feature>
<keyword evidence="4" id="KW-1185">Reference proteome</keyword>
<feature type="transmembrane region" description="Helical" evidence="2">
    <location>
        <begin position="21"/>
        <end position="38"/>
    </location>
</feature>
<keyword evidence="2" id="KW-1133">Transmembrane helix</keyword>
<evidence type="ECO:0000256" key="2">
    <source>
        <dbReference type="SAM" id="Phobius"/>
    </source>
</evidence>
<proteinExistence type="predicted"/>
<dbReference type="Proteomes" id="UP001597033">
    <property type="component" value="Unassembled WGS sequence"/>
</dbReference>
<dbReference type="PROSITE" id="PS51257">
    <property type="entry name" value="PROKAR_LIPOPROTEIN"/>
    <property type="match status" value="1"/>
</dbReference>
<accession>A0ABW3LWS0</accession>
<name>A0ABW3LWS0_9GAMM</name>
<evidence type="ECO:0000313" key="4">
    <source>
        <dbReference type="Proteomes" id="UP001597033"/>
    </source>
</evidence>
<dbReference type="EMBL" id="JBHTKN010000002">
    <property type="protein sequence ID" value="MFD1041734.1"/>
    <property type="molecule type" value="Genomic_DNA"/>
</dbReference>
<protein>
    <submittedName>
        <fullName evidence="3">Uncharacterized protein</fullName>
    </submittedName>
</protein>